<gene>
    <name evidence="1" type="ORF">Bhyg_14818</name>
</gene>
<evidence type="ECO:0000313" key="1">
    <source>
        <dbReference type="EMBL" id="KAJ6636230.1"/>
    </source>
</evidence>
<sequence length="115" mass="12722">MSSLNTDEGYSKAIKMMATNANLVPTSFVDLAQRIADIEKLVNSQSKKDEGTDAPCAKCACCQYYKNIEEKGDLIDYGGGDGVVCNRSDYSIGYRGEYSIGFRNERRHRSECLTA</sequence>
<feature type="non-terminal residue" evidence="1">
    <location>
        <position position="115"/>
    </location>
</feature>
<dbReference type="EMBL" id="WJQU01000004">
    <property type="protein sequence ID" value="KAJ6636230.1"/>
    <property type="molecule type" value="Genomic_DNA"/>
</dbReference>
<keyword evidence="2" id="KW-1185">Reference proteome</keyword>
<comment type="caution">
    <text evidence="1">The sequence shown here is derived from an EMBL/GenBank/DDBJ whole genome shotgun (WGS) entry which is preliminary data.</text>
</comment>
<reference evidence="1" key="1">
    <citation type="submission" date="2022-07" db="EMBL/GenBank/DDBJ databases">
        <authorList>
            <person name="Trinca V."/>
            <person name="Uliana J.V.C."/>
            <person name="Torres T.T."/>
            <person name="Ward R.J."/>
            <person name="Monesi N."/>
        </authorList>
    </citation>
    <scope>NUCLEOTIDE SEQUENCE</scope>
    <source>
        <strain evidence="1">HSMRA1968</strain>
        <tissue evidence="1">Whole embryos</tissue>
    </source>
</reference>
<evidence type="ECO:0000313" key="2">
    <source>
        <dbReference type="Proteomes" id="UP001151699"/>
    </source>
</evidence>
<dbReference type="Proteomes" id="UP001151699">
    <property type="component" value="Chromosome C"/>
</dbReference>
<accession>A0A9Q0MQP8</accession>
<dbReference type="AlphaFoldDB" id="A0A9Q0MQP8"/>
<name>A0A9Q0MQP8_9DIPT</name>
<organism evidence="1 2">
    <name type="scientific">Pseudolycoriella hygida</name>
    <dbReference type="NCBI Taxonomy" id="35572"/>
    <lineage>
        <taxon>Eukaryota</taxon>
        <taxon>Metazoa</taxon>
        <taxon>Ecdysozoa</taxon>
        <taxon>Arthropoda</taxon>
        <taxon>Hexapoda</taxon>
        <taxon>Insecta</taxon>
        <taxon>Pterygota</taxon>
        <taxon>Neoptera</taxon>
        <taxon>Endopterygota</taxon>
        <taxon>Diptera</taxon>
        <taxon>Nematocera</taxon>
        <taxon>Sciaroidea</taxon>
        <taxon>Sciaridae</taxon>
        <taxon>Pseudolycoriella</taxon>
    </lineage>
</organism>
<protein>
    <submittedName>
        <fullName evidence="1">Uncharacterized protein</fullName>
    </submittedName>
</protein>
<proteinExistence type="predicted"/>